<feature type="region of interest" description="Disordered" evidence="1">
    <location>
        <begin position="308"/>
        <end position="341"/>
    </location>
</feature>
<feature type="region of interest" description="Disordered" evidence="1">
    <location>
        <begin position="183"/>
        <end position="225"/>
    </location>
</feature>
<evidence type="ECO:0008006" key="6">
    <source>
        <dbReference type="Google" id="ProtNLM"/>
    </source>
</evidence>
<evidence type="ECO:0000313" key="4">
    <source>
        <dbReference type="EMBL" id="KLT40053.1"/>
    </source>
</evidence>
<dbReference type="AlphaFoldDB" id="A0A0J0XG51"/>
<dbReference type="EMBL" id="KQ087243">
    <property type="protein sequence ID" value="KLT40053.1"/>
    <property type="molecule type" value="Genomic_DNA"/>
</dbReference>
<proteinExistence type="predicted"/>
<feature type="chain" id="PRO_5005245376" description="Fibronectin type-III domain-containing protein" evidence="3">
    <location>
        <begin position="27"/>
        <end position="464"/>
    </location>
</feature>
<keyword evidence="2" id="KW-0472">Membrane</keyword>
<evidence type="ECO:0000256" key="2">
    <source>
        <dbReference type="SAM" id="Phobius"/>
    </source>
</evidence>
<keyword evidence="5" id="KW-1185">Reference proteome</keyword>
<keyword evidence="2" id="KW-1133">Transmembrane helix</keyword>
<feature type="compositionally biased region" description="Polar residues" evidence="1">
    <location>
        <begin position="140"/>
        <end position="160"/>
    </location>
</feature>
<feature type="compositionally biased region" description="Basic and acidic residues" evidence="1">
    <location>
        <begin position="386"/>
        <end position="402"/>
    </location>
</feature>
<feature type="transmembrane region" description="Helical" evidence="2">
    <location>
        <begin position="228"/>
        <end position="251"/>
    </location>
</feature>
<reference evidence="4 5" key="1">
    <citation type="submission" date="2015-03" db="EMBL/GenBank/DDBJ databases">
        <title>Genomics and transcriptomics of the oil-accumulating basidiomycete yeast T. oleaginosus allow insights into substrate utilization and the diverse evolutionary trajectories of mating systems in fungi.</title>
        <authorList>
            <consortium name="DOE Joint Genome Institute"/>
            <person name="Kourist R."/>
            <person name="Kracht O."/>
            <person name="Bracharz F."/>
            <person name="Lipzen A."/>
            <person name="Nolan M."/>
            <person name="Ohm R."/>
            <person name="Grigoriev I."/>
            <person name="Sun S."/>
            <person name="Heitman J."/>
            <person name="Bruck T."/>
            <person name="Nowrousian M."/>
        </authorList>
    </citation>
    <scope>NUCLEOTIDE SEQUENCE [LARGE SCALE GENOMIC DNA]</scope>
    <source>
        <strain evidence="4 5">IBC0246</strain>
    </source>
</reference>
<feature type="signal peptide" evidence="3">
    <location>
        <begin position="1"/>
        <end position="26"/>
    </location>
</feature>
<evidence type="ECO:0000313" key="5">
    <source>
        <dbReference type="Proteomes" id="UP000053611"/>
    </source>
</evidence>
<evidence type="ECO:0000256" key="1">
    <source>
        <dbReference type="SAM" id="MobiDB-lite"/>
    </source>
</evidence>
<feature type="region of interest" description="Disordered" evidence="1">
    <location>
        <begin position="385"/>
        <end position="444"/>
    </location>
</feature>
<feature type="compositionally biased region" description="Polar residues" evidence="1">
    <location>
        <begin position="406"/>
        <end position="420"/>
    </location>
</feature>
<organism evidence="4 5">
    <name type="scientific">Cutaneotrichosporon oleaginosum</name>
    <dbReference type="NCBI Taxonomy" id="879819"/>
    <lineage>
        <taxon>Eukaryota</taxon>
        <taxon>Fungi</taxon>
        <taxon>Dikarya</taxon>
        <taxon>Basidiomycota</taxon>
        <taxon>Agaricomycotina</taxon>
        <taxon>Tremellomycetes</taxon>
        <taxon>Trichosporonales</taxon>
        <taxon>Trichosporonaceae</taxon>
        <taxon>Cutaneotrichosporon</taxon>
    </lineage>
</organism>
<feature type="compositionally biased region" description="Polar residues" evidence="1">
    <location>
        <begin position="308"/>
        <end position="319"/>
    </location>
</feature>
<feature type="region of interest" description="Disordered" evidence="1">
    <location>
        <begin position="131"/>
        <end position="169"/>
    </location>
</feature>
<accession>A0A0J0XG51</accession>
<evidence type="ECO:0000256" key="3">
    <source>
        <dbReference type="SAM" id="SignalP"/>
    </source>
</evidence>
<keyword evidence="3" id="KW-0732">Signal</keyword>
<feature type="compositionally biased region" description="Low complexity" evidence="1">
    <location>
        <begin position="183"/>
        <end position="194"/>
    </location>
</feature>
<gene>
    <name evidence="4" type="ORF">CC85DRAFT_287938</name>
</gene>
<name>A0A0J0XG51_9TREE</name>
<sequence length="464" mass="49815">MRLGVLYLLAQAMGAVLITPAPSALAWRALEARQASNITRPQGELTIHDVFTECASMRVSWTWPGSTPPYRIYVLEWREGSLTYERTNLTDSAFVIPALPAPAGYQAEIGVTDRTGQSLVSPKTTVRPCADGGLCGCTPPVSTTRTGTPSYRSPAGTTRNSTSSRSSAPSSYFAALSESSEWSPPSELPSLQPSGEVSQASVLATAAPPSRPGAEHAPAPTSERANNLAPVIGGVVGGTVAIIAFLAVLCLTRRRRVSSHTHAPSRRLSIDEDLDQPAPAPFFSDEVQRECLEVYHAHYLRPAMANANSLSDSRSNSPATLFHPSRATSPSSTSGQSGLAGIGRRDLVARPFSEPRGATTDFLPTAAALVGLPPRPECRPTVARLQPERVESQQRSHSRQEAPRLTGSSHPPTHTLQSARATKAQEARRATHAEDAGFVEDGILPPLYRQEWEADRLRRINVEQ</sequence>
<keyword evidence="2" id="KW-0812">Transmembrane</keyword>
<feature type="compositionally biased region" description="Polar residues" evidence="1">
    <location>
        <begin position="326"/>
        <end position="337"/>
    </location>
</feature>
<feature type="compositionally biased region" description="Basic and acidic residues" evidence="1">
    <location>
        <begin position="423"/>
        <end position="435"/>
    </location>
</feature>
<protein>
    <recommendedName>
        <fullName evidence="6">Fibronectin type-III domain-containing protein</fullName>
    </recommendedName>
</protein>
<dbReference type="Proteomes" id="UP000053611">
    <property type="component" value="Unassembled WGS sequence"/>
</dbReference>